<dbReference type="AlphaFoldDB" id="A0A4Y9FLM1"/>
<accession>A0A4Y9FLM1</accession>
<dbReference type="InterPro" id="IPR006638">
    <property type="entry name" value="Elp3/MiaA/NifB-like_rSAM"/>
</dbReference>
<evidence type="ECO:0000313" key="7">
    <source>
        <dbReference type="Proteomes" id="UP000297747"/>
    </source>
</evidence>
<dbReference type="SFLD" id="SFLDF00347">
    <property type="entry name" value="KxxxW_cyclic_peptide_maturase"/>
    <property type="match status" value="1"/>
</dbReference>
<dbReference type="SMART" id="SM00729">
    <property type="entry name" value="Elp3"/>
    <property type="match status" value="1"/>
</dbReference>
<dbReference type="GO" id="GO:0051536">
    <property type="term" value="F:iron-sulfur cluster binding"/>
    <property type="evidence" value="ECO:0007669"/>
    <property type="project" value="UniProtKB-KW"/>
</dbReference>
<dbReference type="SFLD" id="SFLDG01067">
    <property type="entry name" value="SPASM/twitch_domain_containing"/>
    <property type="match status" value="1"/>
</dbReference>
<dbReference type="InterPro" id="IPR023885">
    <property type="entry name" value="4Fe4S-binding_SPASM_dom"/>
</dbReference>
<feature type="domain" description="Radical SAM core" evidence="5">
    <location>
        <begin position="103"/>
        <end position="311"/>
    </location>
</feature>
<dbReference type="SFLD" id="SFLDS00029">
    <property type="entry name" value="Radical_SAM"/>
    <property type="match status" value="1"/>
</dbReference>
<keyword evidence="4" id="KW-0411">Iron-sulfur</keyword>
<dbReference type="EMBL" id="SPQA01000069">
    <property type="protein sequence ID" value="TFU29440.1"/>
    <property type="molecule type" value="Genomic_DNA"/>
</dbReference>
<dbReference type="RefSeq" id="WP_135053499.1">
    <property type="nucleotide sequence ID" value="NZ_CAKOCW010000096.1"/>
</dbReference>
<keyword evidence="1" id="KW-0949">S-adenosyl-L-methionine</keyword>
<dbReference type="Proteomes" id="UP000297747">
    <property type="component" value="Unassembled WGS sequence"/>
</dbReference>
<dbReference type="CDD" id="cd21109">
    <property type="entry name" value="SPASM"/>
    <property type="match status" value="1"/>
</dbReference>
<dbReference type="Pfam" id="PF13186">
    <property type="entry name" value="SPASM"/>
    <property type="match status" value="1"/>
</dbReference>
<dbReference type="PANTHER" id="PTHR11228">
    <property type="entry name" value="RADICAL SAM DOMAIN PROTEIN"/>
    <property type="match status" value="1"/>
</dbReference>
<proteinExistence type="predicted"/>
<evidence type="ECO:0000259" key="5">
    <source>
        <dbReference type="PROSITE" id="PS51918"/>
    </source>
</evidence>
<evidence type="ECO:0000313" key="6">
    <source>
        <dbReference type="EMBL" id="TFU29440.1"/>
    </source>
</evidence>
<evidence type="ECO:0000256" key="4">
    <source>
        <dbReference type="ARBA" id="ARBA00023014"/>
    </source>
</evidence>
<organism evidence="6 7">
    <name type="scientific">Streptococcus acidominimus</name>
    <dbReference type="NCBI Taxonomy" id="1326"/>
    <lineage>
        <taxon>Bacteria</taxon>
        <taxon>Bacillati</taxon>
        <taxon>Bacillota</taxon>
        <taxon>Bacilli</taxon>
        <taxon>Lactobacillales</taxon>
        <taxon>Streptococcaceae</taxon>
        <taxon>Streptococcus</taxon>
    </lineage>
</organism>
<dbReference type="InterPro" id="IPR050377">
    <property type="entry name" value="Radical_SAM_PqqE_MftC-like"/>
</dbReference>
<name>A0A4Y9FLM1_STRAI</name>
<dbReference type="PANTHER" id="PTHR11228:SF7">
    <property type="entry name" value="PQQA PEPTIDE CYCLASE"/>
    <property type="match status" value="1"/>
</dbReference>
<evidence type="ECO:0000256" key="3">
    <source>
        <dbReference type="ARBA" id="ARBA00023004"/>
    </source>
</evidence>
<dbReference type="InterPro" id="IPR058240">
    <property type="entry name" value="rSAM_sf"/>
</dbReference>
<dbReference type="SUPFAM" id="SSF102114">
    <property type="entry name" value="Radical SAM enzymes"/>
    <property type="match status" value="1"/>
</dbReference>
<reference evidence="6 7" key="1">
    <citation type="submission" date="2019-03" db="EMBL/GenBank/DDBJ databases">
        <title>Diversity of the mouse oral microbiome.</title>
        <authorList>
            <person name="Joseph S."/>
            <person name="Aduse-Opoku J."/>
            <person name="Curtis M."/>
            <person name="Wade W."/>
            <person name="Hashim A."/>
        </authorList>
    </citation>
    <scope>NUCLEOTIDE SEQUENCE [LARGE SCALE GENOMIC DNA]</scope>
    <source>
        <strain evidence="6 7">HT4</strain>
    </source>
</reference>
<keyword evidence="2" id="KW-0479">Metal-binding</keyword>
<dbReference type="PROSITE" id="PS51918">
    <property type="entry name" value="RADICAL_SAM"/>
    <property type="match status" value="1"/>
</dbReference>
<dbReference type="GO" id="GO:0003824">
    <property type="term" value="F:catalytic activity"/>
    <property type="evidence" value="ECO:0007669"/>
    <property type="project" value="InterPro"/>
</dbReference>
<dbReference type="GO" id="GO:0046872">
    <property type="term" value="F:metal ion binding"/>
    <property type="evidence" value="ECO:0007669"/>
    <property type="project" value="UniProtKB-KW"/>
</dbReference>
<dbReference type="CDD" id="cd01335">
    <property type="entry name" value="Radical_SAM"/>
    <property type="match status" value="1"/>
</dbReference>
<dbReference type="InterPro" id="IPR007197">
    <property type="entry name" value="rSAM"/>
</dbReference>
<evidence type="ECO:0000256" key="2">
    <source>
        <dbReference type="ARBA" id="ARBA00022723"/>
    </source>
</evidence>
<dbReference type="NCBIfam" id="TIGR04080">
    <property type="entry name" value="rSAM_pep_cyc"/>
    <property type="match status" value="1"/>
</dbReference>
<protein>
    <submittedName>
        <fullName evidence="6">KxxxW cyclic peptide radical SAM maturase</fullName>
    </submittedName>
</protein>
<dbReference type="Gene3D" id="3.20.20.70">
    <property type="entry name" value="Aldolase class I"/>
    <property type="match status" value="1"/>
</dbReference>
<dbReference type="InterPro" id="IPR024017">
    <property type="entry name" value="Pep_cycl_rSAM"/>
</dbReference>
<sequence length="439" mass="50801">MKTISDKVLFRLEKFGGILINKTNFDRLELNELEACFLYLVRNQGFDIAKSFFENDIQMGKLEQVISLDIYTEISHMIISESPRETFQKAKQQILFLRKYNLLSFPLELVIYPSMYCDLKCGFCFLANREDKNARPAKDWEKILSQAKDNGILSVSILGGEPTRYFDIDNLLLACERLKLKTTITTNAQLIKKSTVAIIAKSEYIVPVLSLQTLDSKLNFELMGVRPDRQVKLAKYFKSVNKKCRINTVYTKQSDKQIIELVDFCLENNIDRFSIANYSEVTGYTKIKKKFNLADLRRLNEHVAKYIASKETKLNFATEGCHLFTAYPELINDSIEFTEFSEMYYGCRAKYTKMEIMSNGDILPCIAFLGVNEAKQNAFEKDLLDVWYHDRLYNGIRKFRTQNIKCLACGLVKICEGGCYVNVIKEKNPEFFRDSVCEL</sequence>
<dbReference type="NCBIfam" id="TIGR04085">
    <property type="entry name" value="rSAM_more_4Fe4S"/>
    <property type="match status" value="1"/>
</dbReference>
<gene>
    <name evidence="6" type="primary">kwcM</name>
    <name evidence="6" type="ORF">E4U01_10085</name>
</gene>
<evidence type="ECO:0000256" key="1">
    <source>
        <dbReference type="ARBA" id="ARBA00022691"/>
    </source>
</evidence>
<dbReference type="InterPro" id="IPR013785">
    <property type="entry name" value="Aldolase_TIM"/>
</dbReference>
<dbReference type="Pfam" id="PF04055">
    <property type="entry name" value="Radical_SAM"/>
    <property type="match status" value="1"/>
</dbReference>
<keyword evidence="3" id="KW-0408">Iron</keyword>
<comment type="caution">
    <text evidence="6">The sequence shown here is derived from an EMBL/GenBank/DDBJ whole genome shotgun (WGS) entry which is preliminary data.</text>
</comment>